<evidence type="ECO:0000256" key="5">
    <source>
        <dbReference type="ARBA" id="ARBA00022691"/>
    </source>
</evidence>
<feature type="compositionally biased region" description="Low complexity" evidence="12">
    <location>
        <begin position="19"/>
        <end position="34"/>
    </location>
</feature>
<dbReference type="Gene3D" id="3.20.20.70">
    <property type="entry name" value="Aldolase class I"/>
    <property type="match status" value="1"/>
</dbReference>
<evidence type="ECO:0000256" key="3">
    <source>
        <dbReference type="ARBA" id="ARBA00008703"/>
    </source>
</evidence>
<dbReference type="GO" id="GO:0046872">
    <property type="term" value="F:metal ion binding"/>
    <property type="evidence" value="ECO:0007669"/>
    <property type="project" value="UniProtKB-KW"/>
</dbReference>
<dbReference type="NCBIfam" id="TIGR00238">
    <property type="entry name" value="KamA family radical SAM protein"/>
    <property type="match status" value="1"/>
</dbReference>
<evidence type="ECO:0000256" key="10">
    <source>
        <dbReference type="ARBA" id="ARBA00023235"/>
    </source>
</evidence>
<evidence type="ECO:0000256" key="4">
    <source>
        <dbReference type="ARBA" id="ARBA00022485"/>
    </source>
</evidence>
<gene>
    <name evidence="13" type="ORF">J3U88_21175</name>
</gene>
<dbReference type="InterPro" id="IPR013785">
    <property type="entry name" value="Aldolase_TIM"/>
</dbReference>
<evidence type="ECO:0000313" key="13">
    <source>
        <dbReference type="EMBL" id="MBO1321004.1"/>
    </source>
</evidence>
<dbReference type="EMBL" id="JAFREP010000021">
    <property type="protein sequence ID" value="MBO1321004.1"/>
    <property type="molecule type" value="Genomic_DNA"/>
</dbReference>
<keyword evidence="8" id="KW-0408">Iron</keyword>
<dbReference type="GO" id="GO:0051539">
    <property type="term" value="F:4 iron, 4 sulfur cluster binding"/>
    <property type="evidence" value="ECO:0007669"/>
    <property type="project" value="UniProtKB-KW"/>
</dbReference>
<evidence type="ECO:0000256" key="1">
    <source>
        <dbReference type="ARBA" id="ARBA00001933"/>
    </source>
</evidence>
<feature type="modified residue" description="N6-(pyridoxal phosphate)lysine" evidence="11">
    <location>
        <position position="339"/>
    </location>
</feature>
<evidence type="ECO:0000256" key="7">
    <source>
        <dbReference type="ARBA" id="ARBA00022898"/>
    </source>
</evidence>
<organism evidence="13 14">
    <name type="scientific">Acanthopleuribacter pedis</name>
    <dbReference type="NCBI Taxonomy" id="442870"/>
    <lineage>
        <taxon>Bacteria</taxon>
        <taxon>Pseudomonadati</taxon>
        <taxon>Acidobacteriota</taxon>
        <taxon>Holophagae</taxon>
        <taxon>Acanthopleuribacterales</taxon>
        <taxon>Acanthopleuribacteraceae</taxon>
        <taxon>Acanthopleuribacter</taxon>
    </lineage>
</organism>
<dbReference type="InterPro" id="IPR003739">
    <property type="entry name" value="Lys_aminomutase/Glu_NH3_mut"/>
</dbReference>
<keyword evidence="9" id="KW-0411">Iron-sulfur</keyword>
<dbReference type="RefSeq" id="WP_207860979.1">
    <property type="nucleotide sequence ID" value="NZ_JAFREP010000021.1"/>
</dbReference>
<dbReference type="Proteomes" id="UP000664417">
    <property type="component" value="Unassembled WGS sequence"/>
</dbReference>
<dbReference type="SUPFAM" id="SSF102114">
    <property type="entry name" value="Radical SAM enzymes"/>
    <property type="match status" value="1"/>
</dbReference>
<keyword evidence="4" id="KW-0004">4Fe-4S</keyword>
<feature type="region of interest" description="Disordered" evidence="12">
    <location>
        <begin position="1"/>
        <end position="36"/>
    </location>
</feature>
<dbReference type="GO" id="GO:0016853">
    <property type="term" value="F:isomerase activity"/>
    <property type="evidence" value="ECO:0007669"/>
    <property type="project" value="UniProtKB-KW"/>
</dbReference>
<dbReference type="PANTHER" id="PTHR30538:SF1">
    <property type="entry name" value="L-LYSINE 2,3-AMINOMUTASE"/>
    <property type="match status" value="1"/>
</dbReference>
<protein>
    <submittedName>
        <fullName evidence="13">KamA family radical SAM protein</fullName>
    </submittedName>
</protein>
<dbReference type="InterPro" id="IPR058240">
    <property type="entry name" value="rSAM_sf"/>
</dbReference>
<dbReference type="AlphaFoldDB" id="A0A8J7QC48"/>
<evidence type="ECO:0000313" key="14">
    <source>
        <dbReference type="Proteomes" id="UP000664417"/>
    </source>
</evidence>
<evidence type="ECO:0000256" key="8">
    <source>
        <dbReference type="ARBA" id="ARBA00023004"/>
    </source>
</evidence>
<keyword evidence="10" id="KW-0413">Isomerase</keyword>
<keyword evidence="14" id="KW-1185">Reference proteome</keyword>
<evidence type="ECO:0000256" key="6">
    <source>
        <dbReference type="ARBA" id="ARBA00022723"/>
    </source>
</evidence>
<accession>A0A8J7QC48</accession>
<evidence type="ECO:0000256" key="2">
    <source>
        <dbReference type="ARBA" id="ARBA00001966"/>
    </source>
</evidence>
<comment type="caution">
    <text evidence="13">The sequence shown here is derived from an EMBL/GenBank/DDBJ whole genome shotgun (WGS) entry which is preliminary data.</text>
</comment>
<dbReference type="PANTHER" id="PTHR30538">
    <property type="entry name" value="LYSINE 2,3-AMINOMUTASE-RELATED"/>
    <property type="match status" value="1"/>
</dbReference>
<dbReference type="SFLD" id="SFLDS00029">
    <property type="entry name" value="Radical_SAM"/>
    <property type="match status" value="1"/>
</dbReference>
<comment type="similarity">
    <text evidence="3">Belongs to the radical SAM superfamily. KamA family.</text>
</comment>
<reference evidence="13" key="1">
    <citation type="submission" date="2021-03" db="EMBL/GenBank/DDBJ databases">
        <authorList>
            <person name="Wang G."/>
        </authorList>
    </citation>
    <scope>NUCLEOTIDE SEQUENCE</scope>
    <source>
        <strain evidence="13">KCTC 12899</strain>
    </source>
</reference>
<keyword evidence="7 11" id="KW-0663">Pyridoxal phosphate</keyword>
<evidence type="ECO:0000256" key="12">
    <source>
        <dbReference type="SAM" id="MobiDB-lite"/>
    </source>
</evidence>
<comment type="cofactor">
    <cofactor evidence="2">
        <name>[4Fe-4S] cluster</name>
        <dbReference type="ChEBI" id="CHEBI:49883"/>
    </cofactor>
</comment>
<keyword evidence="5" id="KW-0949">S-adenosyl-L-methionine</keyword>
<proteinExistence type="inferred from homology"/>
<keyword evidence="6" id="KW-0479">Metal-binding</keyword>
<dbReference type="InterPro" id="IPR007197">
    <property type="entry name" value="rSAM"/>
</dbReference>
<name>A0A8J7QC48_9BACT</name>
<comment type="cofactor">
    <cofactor evidence="1 11">
        <name>pyridoxal 5'-phosphate</name>
        <dbReference type="ChEBI" id="CHEBI:597326"/>
    </cofactor>
</comment>
<sequence length="369" mass="41350">MANPSFSSLHAVADRQAESADAAASTTPAAEGFAPRPDINRVLDVPAEVTDQVRRVFPVQWPRYYLDLAEQQGPDSAVARMGRPRLTELVQDQGDIADPIADRRQRPVPFVVQKHADRVIILATKKCHFYCRFCFRREEPVARAMELSRADWRCIFDFLRANPDIKEPILSGGDPLTLTDEHLAWVRSELETIPSVTHWRIHSRAPVHYPARVTTGLTAALQGRLPLRLVCHFNHRDEQTPQSLAAVARLQAAGVQVENQAVLLQGVNDSLAAQQALWQGLAAAGVKPRYLHHPDRVAGNAPFRVSIEQGRRLYTAMTQTLDPEQNPRYVIDLPDGTGKIPVAAMERQADGTYRYQHPDGRLSVYQDWC</sequence>
<evidence type="ECO:0000256" key="11">
    <source>
        <dbReference type="PIRSR" id="PIRSR603739-50"/>
    </source>
</evidence>
<evidence type="ECO:0000256" key="9">
    <source>
        <dbReference type="ARBA" id="ARBA00023014"/>
    </source>
</evidence>